<evidence type="ECO:0000256" key="1">
    <source>
        <dbReference type="ARBA" id="ARBA00023157"/>
    </source>
</evidence>
<sequence>MKHIQFILLLSIILFTSCGKETSEVDPGSFTVKGSITDFEKVGLNAPSEAQEINLTGEALTKSLLSVVTGDFEIAVDNGPYSKQATISANMVNRGVKLKVRCIPTSVGELNGILTISGDNLTSITYDLKAAGVEKLLLVSTFSNQRLAFGGGYSQKAEGSFTFNTDPEKVETITMYVKLSCPSEGCNAWDMYANIRLQDPVTEEWFEIGRFITPYGVDNSELPKGLPIDVTDFKSLLTGEVNLRSFIEVWGADGWLLSLDFEVIEGTPDYKYYAVAPLLDYAQHSLSGIPYGVQNDFKLDKCITIPGNAEETTLRTTISGWGHATPNDPDGRPCAEWCFRTHQVLIDENPLFEHTMKGIGCDQNPVKPQFGNWQPDRAGWCPGMEVPVRNDIFDYARAGESFCYKYQLEPWINDMQSTADNKNAYYAITSFIVVKSNTPIDLPVVG</sequence>
<dbReference type="EMBL" id="JAPOHD010000065">
    <property type="protein sequence ID" value="MCY1723006.1"/>
    <property type="molecule type" value="Genomic_DNA"/>
</dbReference>
<dbReference type="AlphaFoldDB" id="A0A9X3F9I5"/>
<keyword evidence="1" id="KW-1015">Disulfide bond</keyword>
<feature type="domain" description="Peptide-N-glycosidase F C-terminal" evidence="2">
    <location>
        <begin position="302"/>
        <end position="433"/>
    </location>
</feature>
<proteinExistence type="predicted"/>
<dbReference type="PANTHER" id="PTHR39319:SF1">
    <property type="entry name" value="SI:DKEY-256H2.1"/>
    <property type="match status" value="1"/>
</dbReference>
<dbReference type="SUPFAM" id="SSF49742">
    <property type="entry name" value="PHM/PNGase F"/>
    <property type="match status" value="2"/>
</dbReference>
<dbReference type="InterPro" id="IPR053251">
    <property type="entry name" value="N-glycanase"/>
</dbReference>
<dbReference type="InterPro" id="IPR014784">
    <property type="entry name" value="Cu2_ascorb_mOase-like_C"/>
</dbReference>
<dbReference type="Gene3D" id="2.60.120.230">
    <property type="match status" value="2"/>
</dbReference>
<accession>A0A9X3F9I5</accession>
<dbReference type="PANTHER" id="PTHR39319">
    <property type="entry name" value="SI:DKEY-256H2.1"/>
    <property type="match status" value="1"/>
</dbReference>
<keyword evidence="4" id="KW-1185">Reference proteome</keyword>
<comment type="caution">
    <text evidence="3">The sequence shown here is derived from an EMBL/GenBank/DDBJ whole genome shotgun (WGS) entry which is preliminary data.</text>
</comment>
<dbReference type="Proteomes" id="UP001145087">
    <property type="component" value="Unassembled WGS sequence"/>
</dbReference>
<reference evidence="3" key="1">
    <citation type="submission" date="2022-11" db="EMBL/GenBank/DDBJ databases">
        <title>Marilongibacter aestuarii gen. nov., sp. nov., isolated from tidal flat sediment.</title>
        <authorList>
            <person name="Jiayan W."/>
        </authorList>
    </citation>
    <scope>NUCLEOTIDE SEQUENCE</scope>
    <source>
        <strain evidence="3">Z1-6</strain>
    </source>
</reference>
<dbReference type="RefSeq" id="WP_343335331.1">
    <property type="nucleotide sequence ID" value="NZ_JAPOHD010000065.1"/>
</dbReference>
<gene>
    <name evidence="3" type="ORF">OU798_21845</name>
</gene>
<evidence type="ECO:0000313" key="3">
    <source>
        <dbReference type="EMBL" id="MCY1723006.1"/>
    </source>
</evidence>
<dbReference type="InterPro" id="IPR015197">
    <property type="entry name" value="PngaseF_C"/>
</dbReference>
<name>A0A9X3F9I5_9BACT</name>
<protein>
    <submittedName>
        <fullName evidence="3">Peptide-N-glycosidase F-related protein</fullName>
    </submittedName>
</protein>
<dbReference type="InterPro" id="IPR008977">
    <property type="entry name" value="PHM/PNGase_F_dom_sf"/>
</dbReference>
<evidence type="ECO:0000313" key="4">
    <source>
        <dbReference type="Proteomes" id="UP001145087"/>
    </source>
</evidence>
<evidence type="ECO:0000259" key="2">
    <source>
        <dbReference type="Pfam" id="PF09113"/>
    </source>
</evidence>
<organism evidence="3 4">
    <name type="scientific">Draconibacterium aestuarii</name>
    <dbReference type="NCBI Taxonomy" id="2998507"/>
    <lineage>
        <taxon>Bacteria</taxon>
        <taxon>Pseudomonadati</taxon>
        <taxon>Bacteroidota</taxon>
        <taxon>Bacteroidia</taxon>
        <taxon>Marinilabiliales</taxon>
        <taxon>Prolixibacteraceae</taxon>
        <taxon>Draconibacterium</taxon>
    </lineage>
</organism>
<dbReference type="Pfam" id="PF09113">
    <property type="entry name" value="N-glycanase_C"/>
    <property type="match status" value="1"/>
</dbReference>
<dbReference type="PROSITE" id="PS51257">
    <property type="entry name" value="PROKAR_LIPOPROTEIN"/>
    <property type="match status" value="1"/>
</dbReference>
<dbReference type="GO" id="GO:0016715">
    <property type="term" value="F:oxidoreductase activity, acting on paired donors, with incorporation or reduction of molecular oxygen, reduced ascorbate as one donor, and incorporation of one atom of oxygen"/>
    <property type="evidence" value="ECO:0007669"/>
    <property type="project" value="InterPro"/>
</dbReference>